<name>A0A5J4G146_9FLAO</name>
<proteinExistence type="predicted"/>
<feature type="chain" id="PRO_5023871622" description="DUF4159 domain-containing protein" evidence="1">
    <location>
        <begin position="21"/>
        <end position="215"/>
    </location>
</feature>
<evidence type="ECO:0000256" key="1">
    <source>
        <dbReference type="SAM" id="SignalP"/>
    </source>
</evidence>
<keyword evidence="1" id="KW-0732">Signal</keyword>
<gene>
    <name evidence="3" type="ORF">ULMS_18170</name>
</gene>
<protein>
    <recommendedName>
        <fullName evidence="2">DUF4159 domain-containing protein</fullName>
    </recommendedName>
</protein>
<dbReference type="Pfam" id="PF13709">
    <property type="entry name" value="DUF4159"/>
    <property type="match status" value="1"/>
</dbReference>
<dbReference type="EMBL" id="BKCF01000003">
    <property type="protein sequence ID" value="GEQ86309.1"/>
    <property type="molecule type" value="Genomic_DNA"/>
</dbReference>
<feature type="signal peptide" evidence="1">
    <location>
        <begin position="1"/>
        <end position="20"/>
    </location>
</feature>
<keyword evidence="4" id="KW-1185">Reference proteome</keyword>
<evidence type="ECO:0000313" key="4">
    <source>
        <dbReference type="Proteomes" id="UP000326994"/>
    </source>
</evidence>
<dbReference type="RefSeq" id="WP_151894242.1">
    <property type="nucleotide sequence ID" value="NZ_BKCF01000003.1"/>
</dbReference>
<dbReference type="Gene3D" id="3.40.50.12140">
    <property type="entry name" value="Domain of unknown function DUF4159"/>
    <property type="match status" value="1"/>
</dbReference>
<comment type="caution">
    <text evidence="3">The sequence shown here is derived from an EMBL/GenBank/DDBJ whole genome shotgun (WGS) entry which is preliminary data.</text>
</comment>
<feature type="domain" description="DUF4159" evidence="2">
    <location>
        <begin position="23"/>
        <end position="213"/>
    </location>
</feature>
<sequence length="215" mass="24476">MKILKKILILISLTPAILFSQDIAVLQYGGGGDWYSNPTALPNLVDFCNSQIDTNLDNKTKTVTPGSIDIFDYPLLHMTGHGNVFFTQEETENLRDYLMSGGFLHIDDNYGMDQYLRKEITKLFPNQELKELPGNHPIFSYHFKFPDGLPKIHEHDNSRPQAFGVEINGRLVILYSFESDLGDGWENPEIHNDPEAVRLKALRMGANIIKYAFEN</sequence>
<reference evidence="3 4" key="1">
    <citation type="submission" date="2019-08" db="EMBL/GenBank/DDBJ databases">
        <title>Ulvibacter marinistellae sp. nov., isolated from a starfish, Patiria pectinifera.</title>
        <authorList>
            <person name="Kawano K."/>
            <person name="Ushijima N."/>
            <person name="Kihara M."/>
            <person name="Itoh H."/>
        </authorList>
    </citation>
    <scope>NUCLEOTIDE SEQUENCE [LARGE SCALE GENOMIC DNA]</scope>
    <source>
        <strain evidence="3 4">KK4</strain>
    </source>
</reference>
<dbReference type="AlphaFoldDB" id="A0A5J4G146"/>
<organism evidence="3 4">
    <name type="scientific">Patiriisocius marinistellae</name>
    <dbReference type="NCBI Taxonomy" id="2494560"/>
    <lineage>
        <taxon>Bacteria</taxon>
        <taxon>Pseudomonadati</taxon>
        <taxon>Bacteroidota</taxon>
        <taxon>Flavobacteriia</taxon>
        <taxon>Flavobacteriales</taxon>
        <taxon>Flavobacteriaceae</taxon>
        <taxon>Patiriisocius</taxon>
    </lineage>
</organism>
<evidence type="ECO:0000259" key="2">
    <source>
        <dbReference type="Pfam" id="PF13709"/>
    </source>
</evidence>
<dbReference type="OrthoDB" id="9804083at2"/>
<accession>A0A5J4G146</accession>
<evidence type="ECO:0000313" key="3">
    <source>
        <dbReference type="EMBL" id="GEQ86309.1"/>
    </source>
</evidence>
<dbReference type="InterPro" id="IPR025297">
    <property type="entry name" value="DUF4159"/>
</dbReference>
<dbReference type="Proteomes" id="UP000326994">
    <property type="component" value="Unassembled WGS sequence"/>
</dbReference>